<proteinExistence type="predicted"/>
<dbReference type="SUPFAM" id="SSF47240">
    <property type="entry name" value="Ferritin-like"/>
    <property type="match status" value="1"/>
</dbReference>
<feature type="compositionally biased region" description="Basic and acidic residues" evidence="1">
    <location>
        <begin position="227"/>
        <end position="258"/>
    </location>
</feature>
<dbReference type="Proteomes" id="UP000028990">
    <property type="component" value="Unassembled WGS sequence"/>
</dbReference>
<evidence type="ECO:0000256" key="1">
    <source>
        <dbReference type="SAM" id="MobiDB-lite"/>
    </source>
</evidence>
<sequence length="258" mass="30713">MGFHPILRSGLVILLVVFKKYSTEVDSTLRKWIAYIMAASPTDEMEYDEDLGPISEECITAINHVIPYQMFISDVYLTMMPFLDKWENDEQALNSALKAEIGLTKLLEDLQTAASQAVDTHLLKFVEGYLIKQERNTTYLEREITYQKQLQELKEQELREQQMREQQMREQQMREQQMREQQMREQQEQEMKEKEQGQEMEMETKETKETKEQGPEQGLEQEPEQEQDMKKKEQGPDQEPERKEMKEMKETKEQGLNE</sequence>
<protein>
    <submittedName>
        <fullName evidence="3">Protein PF14-0175</fullName>
    </submittedName>
</protein>
<dbReference type="InterPro" id="IPR009078">
    <property type="entry name" value="Ferritin-like_SF"/>
</dbReference>
<accession>A0A091D3K0</accession>
<evidence type="ECO:0000256" key="2">
    <source>
        <dbReference type="SAM" id="SignalP"/>
    </source>
</evidence>
<reference evidence="3 4" key="1">
    <citation type="submission" date="2013-11" db="EMBL/GenBank/DDBJ databases">
        <title>The Damaraland mole rat (Fukomys damarensis) genome and evolution of African mole rats.</title>
        <authorList>
            <person name="Gladyshev V.N."/>
            <person name="Fang X."/>
        </authorList>
    </citation>
    <scope>NUCLEOTIDE SEQUENCE [LARGE SCALE GENOMIC DNA]</scope>
    <source>
        <tissue evidence="3">Liver</tissue>
    </source>
</reference>
<feature type="region of interest" description="Disordered" evidence="1">
    <location>
        <begin position="161"/>
        <end position="258"/>
    </location>
</feature>
<gene>
    <name evidence="3" type="ORF">H920_11948</name>
</gene>
<keyword evidence="2" id="KW-0732">Signal</keyword>
<evidence type="ECO:0000313" key="4">
    <source>
        <dbReference type="Proteomes" id="UP000028990"/>
    </source>
</evidence>
<dbReference type="AlphaFoldDB" id="A0A091D3K0"/>
<name>A0A091D3K0_FUKDA</name>
<feature type="compositionally biased region" description="Basic and acidic residues" evidence="1">
    <location>
        <begin position="161"/>
        <end position="214"/>
    </location>
</feature>
<dbReference type="InterPro" id="IPR012347">
    <property type="entry name" value="Ferritin-like"/>
</dbReference>
<evidence type="ECO:0000313" key="3">
    <source>
        <dbReference type="EMBL" id="KFO26664.1"/>
    </source>
</evidence>
<feature type="signal peptide" evidence="2">
    <location>
        <begin position="1"/>
        <end position="22"/>
    </location>
</feature>
<keyword evidence="4" id="KW-1185">Reference proteome</keyword>
<feature type="chain" id="PRO_5001871291" evidence="2">
    <location>
        <begin position="23"/>
        <end position="258"/>
    </location>
</feature>
<organism evidence="3 4">
    <name type="scientific">Fukomys damarensis</name>
    <name type="common">Damaraland mole rat</name>
    <name type="synonym">Cryptomys damarensis</name>
    <dbReference type="NCBI Taxonomy" id="885580"/>
    <lineage>
        <taxon>Eukaryota</taxon>
        <taxon>Metazoa</taxon>
        <taxon>Chordata</taxon>
        <taxon>Craniata</taxon>
        <taxon>Vertebrata</taxon>
        <taxon>Euteleostomi</taxon>
        <taxon>Mammalia</taxon>
        <taxon>Eutheria</taxon>
        <taxon>Euarchontoglires</taxon>
        <taxon>Glires</taxon>
        <taxon>Rodentia</taxon>
        <taxon>Hystricomorpha</taxon>
        <taxon>Bathyergidae</taxon>
        <taxon>Fukomys</taxon>
    </lineage>
</organism>
<dbReference type="EMBL" id="KN123138">
    <property type="protein sequence ID" value="KFO26664.1"/>
    <property type="molecule type" value="Genomic_DNA"/>
</dbReference>
<dbReference type="Gene3D" id="1.20.1260.10">
    <property type="match status" value="1"/>
</dbReference>